<dbReference type="InterPro" id="IPR027434">
    <property type="entry name" value="Homing_endonucl"/>
</dbReference>
<feature type="domain" description="Homing endonuclease LAGLIDADG" evidence="1">
    <location>
        <begin position="28"/>
        <end position="174"/>
    </location>
</feature>
<evidence type="ECO:0000313" key="3">
    <source>
        <dbReference type="Proteomes" id="UP000594055"/>
    </source>
</evidence>
<dbReference type="Proteomes" id="UP000594055">
    <property type="component" value="Segment"/>
</dbReference>
<name>A0A7M1S0J0_9CAUD</name>
<dbReference type="InterPro" id="IPR004860">
    <property type="entry name" value="LAGLIDADG_dom"/>
</dbReference>
<evidence type="ECO:0000259" key="1">
    <source>
        <dbReference type="Pfam" id="PF03161"/>
    </source>
</evidence>
<dbReference type="Gene3D" id="3.10.28.10">
    <property type="entry name" value="Homing endonucleases"/>
    <property type="match status" value="2"/>
</dbReference>
<protein>
    <recommendedName>
        <fullName evidence="1">Homing endonuclease LAGLIDADG domain-containing protein</fullName>
    </recommendedName>
</protein>
<accession>A0A7M1S0J0</accession>
<evidence type="ECO:0000313" key="2">
    <source>
        <dbReference type="EMBL" id="QOR59682.1"/>
    </source>
</evidence>
<reference evidence="2 3" key="1">
    <citation type="submission" date="2020-07" db="EMBL/GenBank/DDBJ databases">
        <title>Taxonomic proposal: Crassvirales, a new order of highly abundant and diverse bacterial viruses.</title>
        <authorList>
            <person name="Shkoporov A.N."/>
            <person name="Stockdale S.R."/>
            <person name="Guerin E."/>
            <person name="Ross R.P."/>
            <person name="Hill C."/>
        </authorList>
    </citation>
    <scope>NUCLEOTIDE SEQUENCE [LARGE SCALE GENOMIC DNA]</scope>
</reference>
<dbReference type="KEGG" id="vg:65130292"/>
<organism evidence="2 3">
    <name type="scientific">uncultured phage cr128_1</name>
    <dbReference type="NCBI Taxonomy" id="2772076"/>
    <lineage>
        <taxon>Viruses</taxon>
        <taxon>Duplodnaviria</taxon>
        <taxon>Heunggongvirae</taxon>
        <taxon>Uroviricota</taxon>
        <taxon>Caudoviricetes</taxon>
        <taxon>Crassvirales</taxon>
        <taxon>Steigviridae</taxon>
        <taxon>Asinivirinae</taxon>
        <taxon>Mahlunavirus</taxon>
        <taxon>Mahlunavirus rarus</taxon>
    </lineage>
</organism>
<dbReference type="SUPFAM" id="SSF55608">
    <property type="entry name" value="Homing endonucleases"/>
    <property type="match status" value="1"/>
</dbReference>
<dbReference type="RefSeq" id="YP_010111840.1">
    <property type="nucleotide sequence ID" value="NC_055885.1"/>
</dbReference>
<dbReference type="GeneID" id="65130292"/>
<dbReference type="GO" id="GO:0004519">
    <property type="term" value="F:endonuclease activity"/>
    <property type="evidence" value="ECO:0007669"/>
    <property type="project" value="InterPro"/>
</dbReference>
<dbReference type="Pfam" id="PF03161">
    <property type="entry name" value="LAGLIDADG_2"/>
    <property type="match status" value="1"/>
</dbReference>
<sequence>MILSNLREIGNKQLYDFTREQTQVFLTAILGDGCISTTNSGSTIYTSNCKHKEYLEYKKQLIGKGKINHVDSNGYNQTPIYTYYGGAWSSLKLIKELPIEEVVSNLDELGLALWFYDDGSLHKRDLYYNLNTQKFSLSIQENVFIPFFESIGVKAKVRVDNNHSKPLYYLGINKYEGAYIIHSILAKYPINCYSYKLWSSETIQKWSKLQEQLKSTDRNLTNGQLAYMWRFL</sequence>
<proteinExistence type="predicted"/>
<keyword evidence="3" id="KW-1185">Reference proteome</keyword>
<dbReference type="EMBL" id="MT774392">
    <property type="protein sequence ID" value="QOR59682.1"/>
    <property type="molecule type" value="Genomic_DNA"/>
</dbReference>